<protein>
    <recommendedName>
        <fullName evidence="8">DDE Tnp4 domain-containing protein</fullName>
    </recommendedName>
</protein>
<keyword evidence="4" id="KW-0540">Nuclease</keyword>
<keyword evidence="5" id="KW-0479">Metal-binding</keyword>
<comment type="caution">
    <text evidence="9">The sequence shown here is derived from an EMBL/GenBank/DDBJ whole genome shotgun (WGS) entry which is preliminary data.</text>
</comment>
<dbReference type="EMBL" id="CARXXK010000001">
    <property type="protein sequence ID" value="CAI6349864.1"/>
    <property type="molecule type" value="Genomic_DNA"/>
</dbReference>
<comment type="subcellular location">
    <subcellularLocation>
        <location evidence="2">Nucleus</location>
    </subcellularLocation>
</comment>
<sequence length="407" mass="46921">MDLLLLDDVEAIAVAHALYKRHQQKKKISKRRYWVHPLNLKRPQEGQFNVNFMVLRAHPEEFFKYYRMSVQSFDELISLSEPFISKQLTNMRIPISKEERLTITLRYLATGTHYTALHFEFLAGVSTIAKIVQETCDVLWKVLQPLEMAEPTTNDWLDISKGFYEKTNFPNTVGAVDGKHIRLECPNNSGSLYYNYKNFFSLILMAICDSNYCFRIIDVGSYGKESDCNVFKTSTFGKKLYSGSVNFPPDQCLPGDDNGVPQPFILVADEAFALHKHLLRPFPGRTLNNNRRIFNYRLSRARQYIECSFGILSKKWRVFQTSMLVDPNVAVKITKACCVLHNFVRRRDGGDGEGIFEDTQSNLMESITERRGVGNSQTNAKDIREYFVTYVNDPNHALSWQNKIIGE</sequence>
<evidence type="ECO:0000256" key="3">
    <source>
        <dbReference type="ARBA" id="ARBA00006958"/>
    </source>
</evidence>
<dbReference type="Proteomes" id="UP001160148">
    <property type="component" value="Unassembled WGS sequence"/>
</dbReference>
<dbReference type="GO" id="GO:0004518">
    <property type="term" value="F:nuclease activity"/>
    <property type="evidence" value="ECO:0007669"/>
    <property type="project" value="UniProtKB-KW"/>
</dbReference>
<evidence type="ECO:0000256" key="2">
    <source>
        <dbReference type="ARBA" id="ARBA00004123"/>
    </source>
</evidence>
<accession>A0AAV0W237</accession>
<reference evidence="9 10" key="1">
    <citation type="submission" date="2023-01" db="EMBL/GenBank/DDBJ databases">
        <authorList>
            <person name="Whitehead M."/>
        </authorList>
    </citation>
    <scope>NUCLEOTIDE SEQUENCE [LARGE SCALE GENOMIC DNA]</scope>
</reference>
<comment type="similarity">
    <text evidence="3">Belongs to the HARBI1 family.</text>
</comment>
<dbReference type="InterPro" id="IPR027806">
    <property type="entry name" value="HARBI1_dom"/>
</dbReference>
<dbReference type="Pfam" id="PF13359">
    <property type="entry name" value="DDE_Tnp_4"/>
    <property type="match status" value="1"/>
</dbReference>
<dbReference type="GO" id="GO:0005634">
    <property type="term" value="C:nucleus"/>
    <property type="evidence" value="ECO:0007669"/>
    <property type="project" value="UniProtKB-SubCell"/>
</dbReference>
<dbReference type="GO" id="GO:0016787">
    <property type="term" value="F:hydrolase activity"/>
    <property type="evidence" value="ECO:0007669"/>
    <property type="project" value="UniProtKB-KW"/>
</dbReference>
<dbReference type="PANTHER" id="PTHR22930:SF269">
    <property type="entry name" value="NUCLEASE HARBI1-LIKE PROTEIN"/>
    <property type="match status" value="1"/>
</dbReference>
<evidence type="ECO:0000256" key="6">
    <source>
        <dbReference type="ARBA" id="ARBA00022801"/>
    </source>
</evidence>
<evidence type="ECO:0000256" key="5">
    <source>
        <dbReference type="ARBA" id="ARBA00022723"/>
    </source>
</evidence>
<evidence type="ECO:0000256" key="7">
    <source>
        <dbReference type="ARBA" id="ARBA00023242"/>
    </source>
</evidence>
<keyword evidence="6" id="KW-0378">Hydrolase</keyword>
<evidence type="ECO:0000256" key="1">
    <source>
        <dbReference type="ARBA" id="ARBA00001968"/>
    </source>
</evidence>
<proteinExistence type="inferred from homology"/>
<keyword evidence="7" id="KW-0539">Nucleus</keyword>
<dbReference type="AlphaFoldDB" id="A0AAV0W237"/>
<gene>
    <name evidence="9" type="ORF">MEUPH1_LOCUS6383</name>
</gene>
<keyword evidence="10" id="KW-1185">Reference proteome</keyword>
<evidence type="ECO:0000256" key="4">
    <source>
        <dbReference type="ARBA" id="ARBA00022722"/>
    </source>
</evidence>
<name>A0AAV0W237_9HEMI</name>
<dbReference type="InterPro" id="IPR045249">
    <property type="entry name" value="HARBI1-like"/>
</dbReference>
<comment type="cofactor">
    <cofactor evidence="1">
        <name>a divalent metal cation</name>
        <dbReference type="ChEBI" id="CHEBI:60240"/>
    </cofactor>
</comment>
<organism evidence="9 10">
    <name type="scientific">Macrosiphum euphorbiae</name>
    <name type="common">potato aphid</name>
    <dbReference type="NCBI Taxonomy" id="13131"/>
    <lineage>
        <taxon>Eukaryota</taxon>
        <taxon>Metazoa</taxon>
        <taxon>Ecdysozoa</taxon>
        <taxon>Arthropoda</taxon>
        <taxon>Hexapoda</taxon>
        <taxon>Insecta</taxon>
        <taxon>Pterygota</taxon>
        <taxon>Neoptera</taxon>
        <taxon>Paraneoptera</taxon>
        <taxon>Hemiptera</taxon>
        <taxon>Sternorrhyncha</taxon>
        <taxon>Aphidomorpha</taxon>
        <taxon>Aphidoidea</taxon>
        <taxon>Aphididae</taxon>
        <taxon>Macrosiphini</taxon>
        <taxon>Macrosiphum</taxon>
    </lineage>
</organism>
<evidence type="ECO:0000259" key="8">
    <source>
        <dbReference type="Pfam" id="PF13359"/>
    </source>
</evidence>
<dbReference type="PANTHER" id="PTHR22930">
    <property type="match status" value="1"/>
</dbReference>
<evidence type="ECO:0000313" key="9">
    <source>
        <dbReference type="EMBL" id="CAI6349864.1"/>
    </source>
</evidence>
<dbReference type="GO" id="GO:0046872">
    <property type="term" value="F:metal ion binding"/>
    <property type="evidence" value="ECO:0007669"/>
    <property type="project" value="UniProtKB-KW"/>
</dbReference>
<evidence type="ECO:0000313" key="10">
    <source>
        <dbReference type="Proteomes" id="UP001160148"/>
    </source>
</evidence>
<feature type="domain" description="DDE Tnp4" evidence="8">
    <location>
        <begin position="176"/>
        <end position="342"/>
    </location>
</feature>